<organism evidence="15">
    <name type="scientific">Absidia glauca</name>
    <name type="common">Pin mould</name>
    <dbReference type="NCBI Taxonomy" id="4829"/>
    <lineage>
        <taxon>Eukaryota</taxon>
        <taxon>Fungi</taxon>
        <taxon>Fungi incertae sedis</taxon>
        <taxon>Mucoromycota</taxon>
        <taxon>Mucoromycotina</taxon>
        <taxon>Mucoromycetes</taxon>
        <taxon>Mucorales</taxon>
        <taxon>Cunninghamellaceae</taxon>
        <taxon>Absidia</taxon>
    </lineage>
</organism>
<dbReference type="UniPathway" id="UPA00143"/>
<dbReference type="InterPro" id="IPR035983">
    <property type="entry name" value="Hect_E3_ubiquitin_ligase"/>
</dbReference>
<feature type="domain" description="HECT" evidence="14">
    <location>
        <begin position="471"/>
        <end position="742"/>
    </location>
</feature>
<dbReference type="InterPro" id="IPR024928">
    <property type="entry name" value="E3_ub_ligase_SMURF1"/>
</dbReference>
<dbReference type="EC" id="2.3.2.26" evidence="8"/>
<evidence type="ECO:0000256" key="11">
    <source>
        <dbReference type="SAM" id="MobiDB-lite"/>
    </source>
</evidence>
<dbReference type="Gene3D" id="3.30.2160.10">
    <property type="entry name" value="Hect, E3 ligase catalytic domain"/>
    <property type="match status" value="1"/>
</dbReference>
<keyword evidence="5 8" id="KW-0808">Transferase</keyword>
<protein>
    <recommendedName>
        <fullName evidence="8">E3 ubiquitin-protein ligase</fullName>
        <ecNumber evidence="8">2.3.2.26</ecNumber>
    </recommendedName>
</protein>
<dbReference type="EMBL" id="LT554307">
    <property type="protein sequence ID" value="SAM03869.1"/>
    <property type="molecule type" value="Genomic_DNA"/>
</dbReference>
<feature type="domain" description="WW" evidence="13">
    <location>
        <begin position="350"/>
        <end position="383"/>
    </location>
</feature>
<dbReference type="CDD" id="cd00201">
    <property type="entry name" value="WW"/>
    <property type="match status" value="2"/>
</dbReference>
<dbReference type="InterPro" id="IPR000569">
    <property type="entry name" value="HECT_dom"/>
</dbReference>
<evidence type="ECO:0000259" key="12">
    <source>
        <dbReference type="PROSITE" id="PS50004"/>
    </source>
</evidence>
<dbReference type="Pfam" id="PF00168">
    <property type="entry name" value="C2"/>
    <property type="match status" value="1"/>
</dbReference>
<gene>
    <name evidence="15" type="primary">ABSGL_09725.1 scaffold 11617</name>
</gene>
<evidence type="ECO:0000313" key="16">
    <source>
        <dbReference type="Proteomes" id="UP000078561"/>
    </source>
</evidence>
<keyword evidence="4" id="KW-0963">Cytoplasm</keyword>
<comment type="subcellular location">
    <subcellularLocation>
        <location evidence="2">Cytoplasm</location>
    </subcellularLocation>
</comment>
<name>A0A163MDR1_ABSGL</name>
<feature type="active site" description="Glycyl thioester intermediate" evidence="9 10">
    <location>
        <position position="710"/>
    </location>
</feature>
<dbReference type="Gene3D" id="2.60.40.150">
    <property type="entry name" value="C2 domain"/>
    <property type="match status" value="1"/>
</dbReference>
<evidence type="ECO:0000256" key="10">
    <source>
        <dbReference type="PROSITE-ProRule" id="PRU00104"/>
    </source>
</evidence>
<dbReference type="PIRSF" id="PIRSF001569">
    <property type="entry name" value="E3_ub_ligase_SMURF1"/>
    <property type="match status" value="1"/>
</dbReference>
<dbReference type="PROSITE" id="PS50020">
    <property type="entry name" value="WW_DOMAIN_2"/>
    <property type="match status" value="2"/>
</dbReference>
<dbReference type="InterPro" id="IPR001202">
    <property type="entry name" value="WW_dom"/>
</dbReference>
<dbReference type="GO" id="GO:0061630">
    <property type="term" value="F:ubiquitin protein ligase activity"/>
    <property type="evidence" value="ECO:0007669"/>
    <property type="project" value="UniProtKB-EC"/>
</dbReference>
<dbReference type="PROSITE" id="PS50237">
    <property type="entry name" value="HECT"/>
    <property type="match status" value="1"/>
</dbReference>
<evidence type="ECO:0000256" key="3">
    <source>
        <dbReference type="ARBA" id="ARBA00004906"/>
    </source>
</evidence>
<dbReference type="InterPro" id="IPR035892">
    <property type="entry name" value="C2_domain_sf"/>
</dbReference>
<dbReference type="AlphaFoldDB" id="A0A163MDR1"/>
<keyword evidence="16" id="KW-1185">Reference proteome</keyword>
<evidence type="ECO:0000256" key="5">
    <source>
        <dbReference type="ARBA" id="ARBA00022679"/>
    </source>
</evidence>
<dbReference type="InterPro" id="IPR036020">
    <property type="entry name" value="WW_dom_sf"/>
</dbReference>
<dbReference type="PROSITE" id="PS50004">
    <property type="entry name" value="C2"/>
    <property type="match status" value="1"/>
</dbReference>
<dbReference type="OMA" id="QWDRPRH"/>
<evidence type="ECO:0000256" key="9">
    <source>
        <dbReference type="PIRSR" id="PIRSR001569-1"/>
    </source>
</evidence>
<sequence length="742" mass="82989">MSSETRTVRLTVIAADGLIKKDLFFKMPDPFGKYSLNTGPVVANVSTCICLPHFVLLVAVVTVDGEQTHTTTVMKKTLNPYWNESFDLQVSNTSVIAVQVFDQKKFKKKDQGFLGVINVQMNSVFDLDVGGDEMLTLDLKKSNGNETVHGKLILNVSTNINAPIRNGTNTLAPAADSAFAPREANAAEPSSSSAATPATTPAPVSAPTTASASSSTTPAPRSEGRQADLPPGWERRVDHLGRPYYVDHNNRLTTWKPPTENTVENQQQQTEMERQRHNARGLPEDRSSLAPSFNSANSRPVSTVSNSATIPSSSGVPPAAPATPSQAPASTPNPSNIVSSQNNMTTAGSGPLPAGWEMRTTTEGRPYFVDHNTRTTTWVDPRRQQYISTIGPGSNLQVQVQPVSSLGPLPSDPRLPSSLDQNVPQYKRDFRRKLIYFRSQPSLRPVPGQCHIKVRRDQIFADAYNEVMRQAPADLKKRLMIKFDGEDGLDYGGLSSLFEYSAHDNYTLQINPHSGINPEHLNYFKFIGRVVGLAIFHRRFLDAFFIVSFYKMIINKRVSVADMESVDSEFYRSLMWILDNDITDVLELTFSTDDDRFGELVTVDLKPGGRDIEVTEENKKEYVNLITEWRISKRVDEQFQAFKEGFNQLIPQDLINVFDERELELLIGGIAEIDVEDWKKHTDYRGYTEQDEVIQWFWTCVTQLPKAHTCFNRIDMPPYRSYESLVAKLTMAVEETMGFGQE</sequence>
<dbReference type="PROSITE" id="PS01159">
    <property type="entry name" value="WW_DOMAIN_1"/>
    <property type="match status" value="2"/>
</dbReference>
<accession>A0A163MDR1</accession>
<feature type="compositionally biased region" description="Basic and acidic residues" evidence="11">
    <location>
        <begin position="271"/>
        <end position="287"/>
    </location>
</feature>
<feature type="compositionally biased region" description="Low complexity" evidence="11">
    <location>
        <begin position="186"/>
        <end position="221"/>
    </location>
</feature>
<comment type="catalytic activity">
    <reaction evidence="1 8">
        <text>S-ubiquitinyl-[E2 ubiquitin-conjugating enzyme]-L-cysteine + [acceptor protein]-L-lysine = [E2 ubiquitin-conjugating enzyme]-L-cysteine + N(6)-ubiquitinyl-[acceptor protein]-L-lysine.</text>
        <dbReference type="EC" id="2.3.2.26"/>
    </reaction>
</comment>
<dbReference type="SMART" id="SM00456">
    <property type="entry name" value="WW"/>
    <property type="match status" value="2"/>
</dbReference>
<evidence type="ECO:0000256" key="1">
    <source>
        <dbReference type="ARBA" id="ARBA00000885"/>
    </source>
</evidence>
<dbReference type="CDD" id="cd00078">
    <property type="entry name" value="HECTc"/>
    <property type="match status" value="1"/>
</dbReference>
<dbReference type="PANTHER" id="PTHR11254">
    <property type="entry name" value="HECT DOMAIN UBIQUITIN-PROTEIN LIGASE"/>
    <property type="match status" value="1"/>
</dbReference>
<dbReference type="OrthoDB" id="8068875at2759"/>
<dbReference type="SUPFAM" id="SSF56204">
    <property type="entry name" value="Hect, E3 ligase catalytic domain"/>
    <property type="match status" value="1"/>
</dbReference>
<comment type="pathway">
    <text evidence="3 8">Protein modification; protein ubiquitination.</text>
</comment>
<feature type="region of interest" description="Disordered" evidence="11">
    <location>
        <begin position="249"/>
        <end position="355"/>
    </location>
</feature>
<evidence type="ECO:0000256" key="7">
    <source>
        <dbReference type="ARBA" id="ARBA00022786"/>
    </source>
</evidence>
<dbReference type="FunFam" id="2.20.70.10:FF:000011">
    <property type="entry name" value="E3 ubiquitin-protein ligase"/>
    <property type="match status" value="1"/>
</dbReference>
<dbReference type="InParanoid" id="A0A163MDR1"/>
<dbReference type="FunFam" id="3.90.1750.10:FF:000079">
    <property type="entry name" value="E3 ubiquitin-protein ligase"/>
    <property type="match status" value="1"/>
</dbReference>
<feature type="compositionally biased region" description="Low complexity" evidence="11">
    <location>
        <begin position="311"/>
        <end position="336"/>
    </location>
</feature>
<dbReference type="FunFam" id="3.30.2160.10:FF:000001">
    <property type="entry name" value="E3 ubiquitin-protein ligase NEDD4-like"/>
    <property type="match status" value="1"/>
</dbReference>
<dbReference type="GO" id="GO:0005737">
    <property type="term" value="C:cytoplasm"/>
    <property type="evidence" value="ECO:0007669"/>
    <property type="project" value="UniProtKB-SubCell"/>
</dbReference>
<dbReference type="SMART" id="SM00119">
    <property type="entry name" value="HECTc"/>
    <property type="match status" value="1"/>
</dbReference>
<evidence type="ECO:0000259" key="14">
    <source>
        <dbReference type="PROSITE" id="PS50237"/>
    </source>
</evidence>
<dbReference type="Pfam" id="PF00397">
    <property type="entry name" value="WW"/>
    <property type="match status" value="2"/>
</dbReference>
<dbReference type="PANTHER" id="PTHR11254:SF440">
    <property type="entry name" value="E3 UBIQUITIN-PROTEIN LIGASE NEDD-4"/>
    <property type="match status" value="1"/>
</dbReference>
<dbReference type="Proteomes" id="UP000078561">
    <property type="component" value="Unassembled WGS sequence"/>
</dbReference>
<evidence type="ECO:0000256" key="2">
    <source>
        <dbReference type="ARBA" id="ARBA00004496"/>
    </source>
</evidence>
<keyword evidence="7 8" id="KW-0833">Ubl conjugation pathway</keyword>
<feature type="compositionally biased region" description="Low complexity" evidence="11">
    <location>
        <begin position="259"/>
        <end position="270"/>
    </location>
</feature>
<dbReference type="Pfam" id="PF00632">
    <property type="entry name" value="HECT"/>
    <property type="match status" value="1"/>
</dbReference>
<evidence type="ECO:0000256" key="8">
    <source>
        <dbReference type="PIRNR" id="PIRNR001569"/>
    </source>
</evidence>
<proteinExistence type="predicted"/>
<feature type="compositionally biased region" description="Polar residues" evidence="11">
    <location>
        <begin position="289"/>
        <end position="310"/>
    </location>
</feature>
<dbReference type="Gene3D" id="3.30.2410.10">
    <property type="entry name" value="Hect, E3 ligase catalytic domain"/>
    <property type="match status" value="2"/>
</dbReference>
<feature type="compositionally biased region" description="Polar residues" evidence="11">
    <location>
        <begin position="337"/>
        <end position="348"/>
    </location>
</feature>
<feature type="region of interest" description="Disordered" evidence="11">
    <location>
        <begin position="181"/>
        <end position="236"/>
    </location>
</feature>
<keyword evidence="6" id="KW-0677">Repeat</keyword>
<feature type="domain" description="WW" evidence="13">
    <location>
        <begin position="227"/>
        <end position="260"/>
    </location>
</feature>
<dbReference type="SUPFAM" id="SSF51045">
    <property type="entry name" value="WW domain"/>
    <property type="match status" value="2"/>
</dbReference>
<reference evidence="15" key="1">
    <citation type="submission" date="2016-04" db="EMBL/GenBank/DDBJ databases">
        <authorList>
            <person name="Evans L.H."/>
            <person name="Alamgir A."/>
            <person name="Owens N."/>
            <person name="Weber N.D."/>
            <person name="Virtaneva K."/>
            <person name="Barbian K."/>
            <person name="Babar A."/>
            <person name="Rosenke K."/>
        </authorList>
    </citation>
    <scope>NUCLEOTIDE SEQUENCE [LARGE SCALE GENOMIC DNA]</scope>
    <source>
        <strain evidence="15">CBS 101.48</strain>
    </source>
</reference>
<dbReference type="Gene3D" id="2.20.70.10">
    <property type="match status" value="2"/>
</dbReference>
<dbReference type="GO" id="GO:0016567">
    <property type="term" value="P:protein ubiquitination"/>
    <property type="evidence" value="ECO:0007669"/>
    <property type="project" value="UniProtKB-UniPathway"/>
</dbReference>
<evidence type="ECO:0000313" key="15">
    <source>
        <dbReference type="EMBL" id="SAM03869.1"/>
    </source>
</evidence>
<dbReference type="SMART" id="SM00239">
    <property type="entry name" value="C2"/>
    <property type="match status" value="1"/>
</dbReference>
<evidence type="ECO:0000256" key="6">
    <source>
        <dbReference type="ARBA" id="ARBA00022737"/>
    </source>
</evidence>
<dbReference type="SUPFAM" id="SSF49562">
    <property type="entry name" value="C2 domain (Calcium/lipid-binding domain, CaLB)"/>
    <property type="match status" value="1"/>
</dbReference>
<evidence type="ECO:0000256" key="4">
    <source>
        <dbReference type="ARBA" id="ARBA00022490"/>
    </source>
</evidence>
<dbReference type="STRING" id="4829.A0A163MDR1"/>
<dbReference type="Gene3D" id="3.90.1750.10">
    <property type="entry name" value="Hect, E3 ligase catalytic domains"/>
    <property type="match status" value="1"/>
</dbReference>
<dbReference type="InterPro" id="IPR000008">
    <property type="entry name" value="C2_dom"/>
</dbReference>
<dbReference type="GO" id="GO:0006511">
    <property type="term" value="P:ubiquitin-dependent protein catabolic process"/>
    <property type="evidence" value="ECO:0007669"/>
    <property type="project" value="InterPro"/>
</dbReference>
<evidence type="ECO:0000259" key="13">
    <source>
        <dbReference type="PROSITE" id="PS50020"/>
    </source>
</evidence>
<dbReference type="InterPro" id="IPR050409">
    <property type="entry name" value="E3_ubiq-protein_ligase"/>
</dbReference>
<feature type="domain" description="C2" evidence="12">
    <location>
        <begin position="1"/>
        <end position="137"/>
    </location>
</feature>